<feature type="domain" description="Tyrosine-protein phosphatase" evidence="3">
    <location>
        <begin position="24"/>
        <end position="166"/>
    </location>
</feature>
<evidence type="ECO:0000313" key="5">
    <source>
        <dbReference type="EMBL" id="RLN55476.1"/>
    </source>
</evidence>
<organism evidence="5 7">
    <name type="scientific">Phytophthora kernoviae</name>
    <dbReference type="NCBI Taxonomy" id="325452"/>
    <lineage>
        <taxon>Eukaryota</taxon>
        <taxon>Sar</taxon>
        <taxon>Stramenopiles</taxon>
        <taxon>Oomycota</taxon>
        <taxon>Peronosporomycetes</taxon>
        <taxon>Peronosporales</taxon>
        <taxon>Peronosporaceae</taxon>
        <taxon>Phytophthora</taxon>
    </lineage>
</organism>
<comment type="caution">
    <text evidence="5">The sequence shown here is derived from an EMBL/GenBank/DDBJ whole genome shotgun (WGS) entry which is preliminary data.</text>
</comment>
<dbReference type="Proteomes" id="UP000284657">
    <property type="component" value="Unassembled WGS sequence"/>
</dbReference>
<dbReference type="AlphaFoldDB" id="A0A3F2RFB4"/>
<dbReference type="CDD" id="cd14498">
    <property type="entry name" value="DSP"/>
    <property type="match status" value="1"/>
</dbReference>
<dbReference type="SUPFAM" id="SSF52799">
    <property type="entry name" value="(Phosphotyrosine protein) phosphatases II"/>
    <property type="match status" value="1"/>
</dbReference>
<evidence type="ECO:0000313" key="6">
    <source>
        <dbReference type="EMBL" id="RLN70356.1"/>
    </source>
</evidence>
<dbReference type="InterPro" id="IPR000387">
    <property type="entry name" value="Tyr_Pase_dom"/>
</dbReference>
<evidence type="ECO:0000313" key="7">
    <source>
        <dbReference type="Proteomes" id="UP000277300"/>
    </source>
</evidence>
<dbReference type="SMART" id="SM00195">
    <property type="entry name" value="DSPc"/>
    <property type="match status" value="1"/>
</dbReference>
<dbReference type="PROSITE" id="PS50054">
    <property type="entry name" value="TYR_PHOSPHATASE_DUAL"/>
    <property type="match status" value="1"/>
</dbReference>
<proteinExistence type="predicted"/>
<dbReference type="Proteomes" id="UP000277300">
    <property type="component" value="Unassembled WGS sequence"/>
</dbReference>
<evidence type="ECO:0008006" key="9">
    <source>
        <dbReference type="Google" id="ProtNLM"/>
    </source>
</evidence>
<dbReference type="EMBL" id="MBDO02000429">
    <property type="protein sequence ID" value="RLN55476.1"/>
    <property type="molecule type" value="Genomic_DNA"/>
</dbReference>
<evidence type="ECO:0000256" key="1">
    <source>
        <dbReference type="ARBA" id="ARBA00022801"/>
    </source>
</evidence>
<sequence length="186" mass="20800">MHEENTIVSQLLRRQQQHPLLEGFPTAARIDDLPLFLGEAGAAQDSAFLDKNEIKAVVALGTGNLTAKPCDVLLIDILDMEDELLLPHFGQCIEFLEQHLNALNAALVHCVYGQSRSAAICVAYLMQKRNLTLLEAYDIVQRARPCISINPGFLRQLELFQRMQNDPDTMGVTSAHAELRTMMMQL</sequence>
<evidence type="ECO:0000259" key="4">
    <source>
        <dbReference type="PROSITE" id="PS50056"/>
    </source>
</evidence>
<evidence type="ECO:0000259" key="3">
    <source>
        <dbReference type="PROSITE" id="PS50054"/>
    </source>
</evidence>
<dbReference type="PROSITE" id="PS50056">
    <property type="entry name" value="TYR_PHOSPHATASE_2"/>
    <property type="match status" value="1"/>
</dbReference>
<protein>
    <recommendedName>
        <fullName evidence="9">Protein-tyrosine-phosphatase</fullName>
    </recommendedName>
</protein>
<evidence type="ECO:0000313" key="8">
    <source>
        <dbReference type="Proteomes" id="UP000284657"/>
    </source>
</evidence>
<keyword evidence="1" id="KW-0378">Hydrolase</keyword>
<dbReference type="GO" id="GO:0005737">
    <property type="term" value="C:cytoplasm"/>
    <property type="evidence" value="ECO:0007669"/>
    <property type="project" value="TreeGrafter"/>
</dbReference>
<dbReference type="InterPro" id="IPR000340">
    <property type="entry name" value="Dual-sp_phosphatase_cat-dom"/>
</dbReference>
<dbReference type="InterPro" id="IPR029021">
    <property type="entry name" value="Prot-tyrosine_phosphatase-like"/>
</dbReference>
<name>A0A3F2RFB4_9STRA</name>
<dbReference type="PANTHER" id="PTHR46377">
    <property type="entry name" value="DUAL SPECIFICITY PROTEIN PHOSPHATASE 19"/>
    <property type="match status" value="1"/>
</dbReference>
<dbReference type="Pfam" id="PF00782">
    <property type="entry name" value="DSPc"/>
    <property type="match status" value="1"/>
</dbReference>
<dbReference type="Gene3D" id="3.90.190.10">
    <property type="entry name" value="Protein tyrosine phosphatase superfamily"/>
    <property type="match status" value="1"/>
</dbReference>
<keyword evidence="2" id="KW-0904">Protein phosphatase</keyword>
<dbReference type="EMBL" id="MBAD02000253">
    <property type="protein sequence ID" value="RLN70356.1"/>
    <property type="molecule type" value="Genomic_DNA"/>
</dbReference>
<dbReference type="OrthoDB" id="2017893at2759"/>
<dbReference type="PROSITE" id="PS00383">
    <property type="entry name" value="TYR_PHOSPHATASE_1"/>
    <property type="match status" value="1"/>
</dbReference>
<dbReference type="PANTHER" id="PTHR46377:SF1">
    <property type="entry name" value="DUAL SPECIFICITY PROTEIN PHOSPHATASE 19"/>
    <property type="match status" value="1"/>
</dbReference>
<accession>A0A3F2RFB4</accession>
<reference evidence="7 8" key="1">
    <citation type="submission" date="2018-07" db="EMBL/GenBank/DDBJ databases">
        <title>Genome sequencing of oomycete isolates from Chile give support for New Zealand origin for Phytophthora kernoviae and make available the first Nothophytophthora sp. genome.</title>
        <authorList>
            <person name="Studholme D.J."/>
            <person name="Sanfuentes E."/>
            <person name="Panda P."/>
            <person name="Hill R."/>
            <person name="Sambles C."/>
            <person name="Grant M."/>
            <person name="Williams N.M."/>
            <person name="Mcdougal R.L."/>
        </authorList>
    </citation>
    <scope>NUCLEOTIDE SEQUENCE [LARGE SCALE GENOMIC DNA]</scope>
    <source>
        <strain evidence="5">Chile6</strain>
        <strain evidence="6">Chile7</strain>
    </source>
</reference>
<dbReference type="GO" id="GO:0008579">
    <property type="term" value="F:JUN kinase phosphatase activity"/>
    <property type="evidence" value="ECO:0007669"/>
    <property type="project" value="TreeGrafter"/>
</dbReference>
<feature type="domain" description="Tyrosine specific protein phosphatases" evidence="4">
    <location>
        <begin position="87"/>
        <end position="145"/>
    </location>
</feature>
<evidence type="ECO:0000256" key="2">
    <source>
        <dbReference type="ARBA" id="ARBA00022912"/>
    </source>
</evidence>
<dbReference type="InterPro" id="IPR016130">
    <property type="entry name" value="Tyr_Pase_AS"/>
</dbReference>
<dbReference type="InterPro" id="IPR020422">
    <property type="entry name" value="TYR_PHOSPHATASE_DUAL_dom"/>
</dbReference>
<gene>
    <name evidence="6" type="ORF">BBJ29_006796</name>
    <name evidence="5" type="ORF">BBP00_00008459</name>
</gene>